<dbReference type="SUPFAM" id="SSF52540">
    <property type="entry name" value="P-loop containing nucleoside triphosphate hydrolases"/>
    <property type="match status" value="1"/>
</dbReference>
<dbReference type="SUPFAM" id="SSF52833">
    <property type="entry name" value="Thioredoxin-like"/>
    <property type="match status" value="1"/>
</dbReference>
<gene>
    <name evidence="4" type="ORF">ALQ33_01786</name>
</gene>
<accession>A0A3M3ZD03</accession>
<dbReference type="InterPro" id="IPR048176">
    <property type="entry name" value="TrbC"/>
</dbReference>
<feature type="region of interest" description="Disordered" evidence="1">
    <location>
        <begin position="132"/>
        <end position="165"/>
    </location>
</feature>
<evidence type="ECO:0000313" key="5">
    <source>
        <dbReference type="Proteomes" id="UP000279372"/>
    </source>
</evidence>
<dbReference type="NCBIfam" id="NF041447">
    <property type="entry name" value="TrbC_conju"/>
    <property type="match status" value="1"/>
</dbReference>
<evidence type="ECO:0000256" key="1">
    <source>
        <dbReference type="SAM" id="MobiDB-lite"/>
    </source>
</evidence>
<keyword evidence="2" id="KW-1133">Transmembrane helix</keyword>
<proteinExistence type="predicted"/>
<dbReference type="Pfam" id="PF13098">
    <property type="entry name" value="Thioredoxin_2"/>
    <property type="match status" value="1"/>
</dbReference>
<dbReference type="InterPro" id="IPR036249">
    <property type="entry name" value="Thioredoxin-like_sf"/>
</dbReference>
<dbReference type="InterPro" id="IPR012336">
    <property type="entry name" value="Thioredoxin-like_fold"/>
</dbReference>
<dbReference type="InterPro" id="IPR051162">
    <property type="entry name" value="T4SS_component"/>
</dbReference>
<dbReference type="Gene3D" id="3.40.30.10">
    <property type="entry name" value="Glutaredoxin"/>
    <property type="match status" value="1"/>
</dbReference>
<dbReference type="RefSeq" id="WP_259639778.1">
    <property type="nucleotide sequence ID" value="NZ_RBQB01000108.1"/>
</dbReference>
<dbReference type="InterPro" id="IPR027417">
    <property type="entry name" value="P-loop_NTPase"/>
</dbReference>
<name>A0A3M3ZD03_9PSED</name>
<keyword evidence="2" id="KW-0812">Transmembrane</keyword>
<dbReference type="EMBL" id="RBQB01000108">
    <property type="protein sequence ID" value="RMO92540.1"/>
    <property type="molecule type" value="Genomic_DNA"/>
</dbReference>
<comment type="caution">
    <text evidence="4">The sequence shown here is derived from an EMBL/GenBank/DDBJ whole genome shotgun (WGS) entry which is preliminary data.</text>
</comment>
<evidence type="ECO:0000259" key="3">
    <source>
        <dbReference type="Pfam" id="PF13098"/>
    </source>
</evidence>
<dbReference type="PANTHER" id="PTHR30121">
    <property type="entry name" value="UNCHARACTERIZED PROTEIN YJGR-RELATED"/>
    <property type="match status" value="1"/>
</dbReference>
<feature type="domain" description="Thioredoxin-like fold" evidence="3">
    <location>
        <begin position="198"/>
        <end position="330"/>
    </location>
</feature>
<dbReference type="Gene3D" id="3.40.50.300">
    <property type="entry name" value="P-loop containing nucleotide triphosphate hydrolases"/>
    <property type="match status" value="2"/>
</dbReference>
<protein>
    <submittedName>
        <fullName evidence="4">TrbC protein</fullName>
    </submittedName>
</protein>
<dbReference type="PANTHER" id="PTHR30121:SF6">
    <property type="entry name" value="SLR6007 PROTEIN"/>
    <property type="match status" value="1"/>
</dbReference>
<organism evidence="4 5">
    <name type="scientific">Pseudomonas syringae pv. philadelphi</name>
    <dbReference type="NCBI Taxonomy" id="251706"/>
    <lineage>
        <taxon>Bacteria</taxon>
        <taxon>Pseudomonadati</taxon>
        <taxon>Pseudomonadota</taxon>
        <taxon>Gammaproteobacteria</taxon>
        <taxon>Pseudomonadales</taxon>
        <taxon>Pseudomonadaceae</taxon>
        <taxon>Pseudomonas</taxon>
    </lineage>
</organism>
<dbReference type="AlphaFoldDB" id="A0A3M3ZD03"/>
<sequence length="1119" mass="123793">MASASLRAPFSVDIQGDQLVVYQADQAEGIVTRTICTLDLRHQHSFYLSSDGVVCRDVQGFEFSLETHDSDETHELLTALSRALLRHGRRKTRRRLMGVFVLLVVLCLGASWLGRALELPVAMPAAQVITPSVPSAPKPDLAKRSAPAPIASEPRQSAADVAPDDGWTLPREVRATLPQKLHNAAERKLFTVDYSSGHARTLYVFSDPGCPNCQRLESSLNTLSDAFNVVVFPVPVIGKETSIAAITPVLCLPPEQRKTAWDRLFDAAPEGVNLGKLRLKPASERVEVKAAQPAGTCDVAEKALGINQTAYQAYRIPGTPWVISDDGRYVPQTLLRDPIRLKAFLDEQPARQVQGGRMRPNDYAVERTRLNRRVYHSALAEWLMGPGSLTLGLAGSVVGGVLYPVSLWLSLPALLVWSPVMLLEPWQMPMRMPSDMDRLDPSTQRQVTGKLLGYLPVTAMRTVMLKAAGILYMGYLRGRDAGRELWLSLDDMTRHILMFGTTGAGKTEALLGYVLGQLGYGKGLIYSDGKAQNDVAAAIVSLARRFGREDDVRMMNFITGGRSRAQELLEDNKSRGQTNTVNAFGIAQETYIINLMDSMLPPAGNDAGWQEKARAMIQALVFSLVYKCRREGTVMSQRTIQAHLPLRAIAKLYIQSVEQQWHEDAQLPLKNYLGTLSGFDLAKVDSPEEWATTALDQHGFLIQQFTRMLALFNDTYGHVFARDAGDIDLKDVVHNDRILVVLIPALEISSTEAATLGRLYVSQLAMILSQDLGEKLEGKPEDILVIRKYKDRFPFLWICDEVGAYYTEKLGELATQVRSLGFCLLLASQEAQRLKSAAGDKVWTLIGNMGVRITGKIMDPKDTLEILQLMAGTEYLPVMSGMVRQAGIMGASWEEADTLSLKDEKKVSVEEVQQLKEGENITLFNGQVIRGSSLYIHDADKLSKEAIRINRFIEVAPPALDTLLAGAPARIRRSYPRADRVQQILYHLAMKPGRSDLENLVLTDPTLVVLNELGEEWRLIWRRRPGAAVRSTLLWHTALEHVPKRGSGYVAQSSTALDLTVGSKRLQAYQAQHIDPARAPKVKGKAPAPRATTSVPPSHDQAPPYFDDGSYSPAPFDWD</sequence>
<evidence type="ECO:0000256" key="2">
    <source>
        <dbReference type="SAM" id="Phobius"/>
    </source>
</evidence>
<feature type="region of interest" description="Disordered" evidence="1">
    <location>
        <begin position="1073"/>
        <end position="1119"/>
    </location>
</feature>
<keyword evidence="2" id="KW-0472">Membrane</keyword>
<reference evidence="4 5" key="1">
    <citation type="submission" date="2018-08" db="EMBL/GenBank/DDBJ databases">
        <title>Recombination of ecologically and evolutionarily significant loci maintains genetic cohesion in the Pseudomonas syringae species complex.</title>
        <authorList>
            <person name="Dillon M."/>
            <person name="Thakur S."/>
            <person name="Almeida R.N.D."/>
            <person name="Weir B.S."/>
            <person name="Guttman D.S."/>
        </authorList>
    </citation>
    <scope>NUCLEOTIDE SEQUENCE [LARGE SCALE GENOMIC DNA]</scope>
    <source>
        <strain evidence="4 5">ICMP 8902</strain>
    </source>
</reference>
<evidence type="ECO:0000313" key="4">
    <source>
        <dbReference type="EMBL" id="RMO92540.1"/>
    </source>
</evidence>
<dbReference type="Proteomes" id="UP000279372">
    <property type="component" value="Unassembled WGS sequence"/>
</dbReference>
<feature type="transmembrane region" description="Helical" evidence="2">
    <location>
        <begin position="96"/>
        <end position="114"/>
    </location>
</feature>